<organism evidence="1 2">
    <name type="scientific">Neotoma lepida</name>
    <name type="common">Desert woodrat</name>
    <dbReference type="NCBI Taxonomy" id="56216"/>
    <lineage>
        <taxon>Eukaryota</taxon>
        <taxon>Metazoa</taxon>
        <taxon>Chordata</taxon>
        <taxon>Craniata</taxon>
        <taxon>Vertebrata</taxon>
        <taxon>Euteleostomi</taxon>
        <taxon>Mammalia</taxon>
        <taxon>Eutheria</taxon>
        <taxon>Euarchontoglires</taxon>
        <taxon>Glires</taxon>
        <taxon>Rodentia</taxon>
        <taxon>Myomorpha</taxon>
        <taxon>Muroidea</taxon>
        <taxon>Cricetidae</taxon>
        <taxon>Neotominae</taxon>
        <taxon>Neotoma</taxon>
    </lineage>
</organism>
<dbReference type="Proteomes" id="UP000092124">
    <property type="component" value="Unassembled WGS sequence"/>
</dbReference>
<reference evidence="1 2" key="1">
    <citation type="submission" date="2016-06" db="EMBL/GenBank/DDBJ databases">
        <title>The Draft Genome Sequence and Annotation of the Desert Woodrat Neotoma lepida.</title>
        <authorList>
            <person name="Campbell M."/>
            <person name="Oakeson K.F."/>
            <person name="Yandell M."/>
            <person name="Halpert J.R."/>
            <person name="Dearing D."/>
        </authorList>
    </citation>
    <scope>NUCLEOTIDE SEQUENCE [LARGE SCALE GENOMIC DNA]</scope>
    <source>
        <strain evidence="1">417</strain>
        <tissue evidence="1">Liver</tissue>
    </source>
</reference>
<proteinExistence type="predicted"/>
<evidence type="ECO:0000313" key="1">
    <source>
        <dbReference type="EMBL" id="OBS65812.1"/>
    </source>
</evidence>
<keyword evidence="2" id="KW-1185">Reference proteome</keyword>
<comment type="caution">
    <text evidence="1">The sequence shown here is derived from an EMBL/GenBank/DDBJ whole genome shotgun (WGS) entry which is preliminary data.</text>
</comment>
<name>A0A1A6GKF6_NEOLE</name>
<evidence type="ECO:0000313" key="2">
    <source>
        <dbReference type="Proteomes" id="UP000092124"/>
    </source>
</evidence>
<sequence>MTYEIILNSMGKLK</sequence>
<protein>
    <submittedName>
        <fullName evidence="1">Uncharacterized protein</fullName>
    </submittedName>
</protein>
<gene>
    <name evidence="1" type="ORF">A6R68_05648</name>
</gene>
<dbReference type="EMBL" id="LZPO01088702">
    <property type="protein sequence ID" value="OBS65812.1"/>
    <property type="molecule type" value="Genomic_DNA"/>
</dbReference>
<accession>A0A1A6GKF6</accession>